<keyword evidence="1" id="KW-0812">Transmembrane</keyword>
<evidence type="ECO:0000313" key="3">
    <source>
        <dbReference type="Proteomes" id="UP001185012"/>
    </source>
</evidence>
<feature type="transmembrane region" description="Helical" evidence="1">
    <location>
        <begin position="21"/>
        <end position="38"/>
    </location>
</feature>
<feature type="transmembrane region" description="Helical" evidence="1">
    <location>
        <begin position="134"/>
        <end position="156"/>
    </location>
</feature>
<protein>
    <submittedName>
        <fullName evidence="2">Uncharacterized protein</fullName>
    </submittedName>
</protein>
<proteinExistence type="predicted"/>
<dbReference type="EMBL" id="JAVDQG010000007">
    <property type="protein sequence ID" value="MDR6227058.1"/>
    <property type="molecule type" value="Genomic_DNA"/>
</dbReference>
<evidence type="ECO:0000256" key="1">
    <source>
        <dbReference type="SAM" id="Phobius"/>
    </source>
</evidence>
<name>A0ABU1IRK8_9BACL</name>
<accession>A0ABU1IRK8</accession>
<evidence type="ECO:0000313" key="2">
    <source>
        <dbReference type="EMBL" id="MDR6227058.1"/>
    </source>
</evidence>
<organism evidence="2 3">
    <name type="scientific">Desmospora profundinema</name>
    <dbReference type="NCBI Taxonomy" id="1571184"/>
    <lineage>
        <taxon>Bacteria</taxon>
        <taxon>Bacillati</taxon>
        <taxon>Bacillota</taxon>
        <taxon>Bacilli</taxon>
        <taxon>Bacillales</taxon>
        <taxon>Thermoactinomycetaceae</taxon>
        <taxon>Desmospora</taxon>
    </lineage>
</organism>
<dbReference type="Proteomes" id="UP001185012">
    <property type="component" value="Unassembled WGS sequence"/>
</dbReference>
<feature type="transmembrane region" description="Helical" evidence="1">
    <location>
        <begin position="77"/>
        <end position="95"/>
    </location>
</feature>
<dbReference type="RefSeq" id="WP_309867807.1">
    <property type="nucleotide sequence ID" value="NZ_JAVDQG010000007.1"/>
</dbReference>
<reference evidence="2 3" key="1">
    <citation type="submission" date="2023-07" db="EMBL/GenBank/DDBJ databases">
        <title>Genomic Encyclopedia of Type Strains, Phase IV (KMG-IV): sequencing the most valuable type-strain genomes for metagenomic binning, comparative biology and taxonomic classification.</title>
        <authorList>
            <person name="Goeker M."/>
        </authorList>
    </citation>
    <scope>NUCLEOTIDE SEQUENCE [LARGE SCALE GENOMIC DNA]</scope>
    <source>
        <strain evidence="2 3">DSM 45903</strain>
    </source>
</reference>
<gene>
    <name evidence="2" type="ORF">JOE21_003070</name>
</gene>
<sequence length="196" mass="21932">MNKTSFHQMNSTNVTPPNTHGIYFGGIGFIVMGLLTVLSPPSLMWGVIYVCTLILSGVWTAIGFIRKLDERPKWRGVYAIVHLDLLCFYGTAFLWRFTGEGLMRGIVFFGLLFAAALFGHIYRRKVLSEILGTRSWYTIVLFFIATGGGTGALGGIILGKINPHVGGYWMYFVFLLLTIVSHSMWAKAEDPNWKPD</sequence>
<feature type="transmembrane region" description="Helical" evidence="1">
    <location>
        <begin position="44"/>
        <end position="65"/>
    </location>
</feature>
<comment type="caution">
    <text evidence="2">The sequence shown here is derived from an EMBL/GenBank/DDBJ whole genome shotgun (WGS) entry which is preliminary data.</text>
</comment>
<keyword evidence="1" id="KW-1133">Transmembrane helix</keyword>
<feature type="transmembrane region" description="Helical" evidence="1">
    <location>
        <begin position="101"/>
        <end position="122"/>
    </location>
</feature>
<keyword evidence="1" id="KW-0472">Membrane</keyword>
<keyword evidence="3" id="KW-1185">Reference proteome</keyword>
<feature type="transmembrane region" description="Helical" evidence="1">
    <location>
        <begin position="168"/>
        <end position="186"/>
    </location>
</feature>